<sequence length="395" mass="45276">MEAIVLNRSQARKIIIHAAGLSKKAPFGTGIDAVYKVIDHLGYVQLDTNYVVERAHHHAMFARVPDYQTEWLAALGEQGDIFEYFTSDAGFLPMHDFRFSLPVKKAFEIKGTSLTKRESDLMNQILDDVERDGSVMVGDFENDRVEASSGWWDWRPAKVALERLYLEGKLMISRNSAFQKVYHLPLDLVPQDTDQTMPTDVEYARYIINRTLGALGISSVKEMAWRSRRVQGNLVKKELDKMVQAGEVIPVIVDGVKGPLYILSSTDINIGIEEELFILSPFDTLNVFRARLKDFFDFDYQIECFVPAPKRKFGYFSLPILAGEKFIARMDAKADRKQKTLIIHNLHFEPVEIDEKTIDKFVFNLKEFILFNKCRDVVFKKSNNGDLLALISKEF</sequence>
<evidence type="ECO:0000313" key="1">
    <source>
        <dbReference type="EMBL" id="QNN43544.1"/>
    </source>
</evidence>
<dbReference type="PANTHER" id="PTHR30528:SF0">
    <property type="entry name" value="CYTOPLASMIC PROTEIN"/>
    <property type="match status" value="1"/>
</dbReference>
<organism evidence="1 2">
    <name type="scientific">Pedobacter roseus</name>
    <dbReference type="NCBI Taxonomy" id="336820"/>
    <lineage>
        <taxon>Bacteria</taxon>
        <taxon>Pseudomonadati</taxon>
        <taxon>Bacteroidota</taxon>
        <taxon>Sphingobacteriia</taxon>
        <taxon>Sphingobacteriales</taxon>
        <taxon>Sphingobacteriaceae</taxon>
        <taxon>Pedobacter</taxon>
    </lineage>
</organism>
<gene>
    <name evidence="1" type="ORF">H9L23_05445</name>
</gene>
<dbReference type="KEGG" id="proe:H9L23_05445"/>
<dbReference type="InterPro" id="IPR009351">
    <property type="entry name" value="AlkZ-like"/>
</dbReference>
<dbReference type="RefSeq" id="WP_187594014.1">
    <property type="nucleotide sequence ID" value="NZ_CP060723.1"/>
</dbReference>
<proteinExistence type="predicted"/>
<keyword evidence="2" id="KW-1185">Reference proteome</keyword>
<name>A0A7G9QJL9_9SPHI</name>
<dbReference type="PANTHER" id="PTHR30528">
    <property type="entry name" value="CYTOPLASMIC PROTEIN"/>
    <property type="match status" value="1"/>
</dbReference>
<accession>A0A7G9QJL9</accession>
<protein>
    <submittedName>
        <fullName evidence="1">YcaQ family DNA glycosylase</fullName>
    </submittedName>
</protein>
<dbReference type="EMBL" id="CP060723">
    <property type="protein sequence ID" value="QNN43544.1"/>
    <property type="molecule type" value="Genomic_DNA"/>
</dbReference>
<dbReference type="AlphaFoldDB" id="A0A7G9QJL9"/>
<dbReference type="Pfam" id="PF06224">
    <property type="entry name" value="AlkZ-like"/>
    <property type="match status" value="1"/>
</dbReference>
<evidence type="ECO:0000313" key="2">
    <source>
        <dbReference type="Proteomes" id="UP000515806"/>
    </source>
</evidence>
<reference evidence="1 2" key="1">
    <citation type="submission" date="2020-08" db="EMBL/GenBank/DDBJ databases">
        <title>Genome sequence of Pedobacter roseus KACC 11594T.</title>
        <authorList>
            <person name="Hyun D.-W."/>
            <person name="Bae J.-W."/>
        </authorList>
    </citation>
    <scope>NUCLEOTIDE SEQUENCE [LARGE SCALE GENOMIC DNA]</scope>
    <source>
        <strain evidence="1 2">KACC 11594</strain>
    </source>
</reference>
<dbReference type="Proteomes" id="UP000515806">
    <property type="component" value="Chromosome"/>
</dbReference>